<feature type="domain" description="NlpE C-terminal OB" evidence="1">
    <location>
        <begin position="238"/>
        <end position="328"/>
    </location>
</feature>
<dbReference type="EMBL" id="BMDX01000006">
    <property type="protein sequence ID" value="GGA74679.1"/>
    <property type="molecule type" value="Genomic_DNA"/>
</dbReference>
<dbReference type="PROSITE" id="PS51257">
    <property type="entry name" value="PROKAR_LIPOPROTEIN"/>
    <property type="match status" value="1"/>
</dbReference>
<gene>
    <name evidence="2" type="ORF">GCM10011369_15620</name>
</gene>
<comment type="caution">
    <text evidence="2">The sequence shown here is derived from an EMBL/GenBank/DDBJ whole genome shotgun (WGS) entry which is preliminary data.</text>
</comment>
<evidence type="ECO:0000313" key="3">
    <source>
        <dbReference type="Proteomes" id="UP000619743"/>
    </source>
</evidence>
<dbReference type="OrthoDB" id="5348860at2"/>
<reference evidence="3" key="1">
    <citation type="journal article" date="2019" name="Int. J. Syst. Evol. Microbiol.">
        <title>The Global Catalogue of Microorganisms (GCM) 10K type strain sequencing project: providing services to taxonomists for standard genome sequencing and annotation.</title>
        <authorList>
            <consortium name="The Broad Institute Genomics Platform"/>
            <consortium name="The Broad Institute Genome Sequencing Center for Infectious Disease"/>
            <person name="Wu L."/>
            <person name="Ma J."/>
        </authorList>
    </citation>
    <scope>NUCLEOTIDE SEQUENCE [LARGE SCALE GENOMIC DNA]</scope>
    <source>
        <strain evidence="3">CGMCC 1.10130</strain>
    </source>
</reference>
<dbReference type="RefSeq" id="WP_087505445.1">
    <property type="nucleotide sequence ID" value="NZ_BMDX01000006.1"/>
</dbReference>
<dbReference type="InterPro" id="IPR033450">
    <property type="entry name" value="NlpE_C"/>
</dbReference>
<dbReference type="PANTHER" id="PTHR38013">
    <property type="entry name" value="GLYCOPROTEIN/POLYSACCHARIDE METABOLISM"/>
    <property type="match status" value="1"/>
</dbReference>
<dbReference type="Pfam" id="PF17185">
    <property type="entry name" value="NlpE_C"/>
    <property type="match status" value="1"/>
</dbReference>
<proteinExistence type="predicted"/>
<dbReference type="Proteomes" id="UP000619743">
    <property type="component" value="Unassembled WGS sequence"/>
</dbReference>
<protein>
    <recommendedName>
        <fullName evidence="1">NlpE C-terminal OB domain-containing protein</fullName>
    </recommendedName>
</protein>
<organism evidence="2 3">
    <name type="scientific">Neiella marina</name>
    <dbReference type="NCBI Taxonomy" id="508461"/>
    <lineage>
        <taxon>Bacteria</taxon>
        <taxon>Pseudomonadati</taxon>
        <taxon>Pseudomonadota</taxon>
        <taxon>Gammaproteobacteria</taxon>
        <taxon>Alteromonadales</taxon>
        <taxon>Echinimonadaceae</taxon>
        <taxon>Neiella</taxon>
    </lineage>
</organism>
<dbReference type="PANTHER" id="PTHR38013:SF1">
    <property type="entry name" value="GLYCOPROTEIN_POLYSACCHARIDE METABOLISM"/>
    <property type="match status" value="1"/>
</dbReference>
<dbReference type="Pfam" id="PF09619">
    <property type="entry name" value="YscW"/>
    <property type="match status" value="1"/>
</dbReference>
<dbReference type="InterPro" id="IPR053196">
    <property type="entry name" value="Lipoprotein_YbaY-like"/>
</dbReference>
<sequence length="329" mass="36455">MVSRKLYAVLFAGVALMFGCQPQMHPTDELVGAWLQVQDGHKQGLLLHADGRLSLLGIASMQGATWQFSAADNRLLLSTNTDRYPQPQTEQLIVGSLSASALELQGRSLFSGRYIRADERVTVISGEVNYRQRIALPPDAVLRVTLNDVSLADAPAKLIASSTQLINSQVPIAFTLGAMKSQFEPNRRYSVRATISANNQLLFSSTRHYGVEPTQPSELTIEVEPIQRLRDTPEAMVSAQRLTGDFRYMADAALFMECSTGRRWPVAENPIRLQLERQYQQWRSAPGEPLLISVNGVIEQRPAMEGESLVDTLVLVELISVSDKQQTCD</sequence>
<dbReference type="InterPro" id="IPR038139">
    <property type="entry name" value="NlpE_C_sf"/>
</dbReference>
<dbReference type="InterPro" id="IPR039366">
    <property type="entry name" value="Pilotin"/>
</dbReference>
<dbReference type="Gene3D" id="2.40.50.540">
    <property type="match status" value="1"/>
</dbReference>
<dbReference type="AlphaFoldDB" id="A0A8J2U4B2"/>
<keyword evidence="3" id="KW-1185">Reference proteome</keyword>
<accession>A0A8J2U4B2</accession>
<evidence type="ECO:0000313" key="2">
    <source>
        <dbReference type="EMBL" id="GGA74679.1"/>
    </source>
</evidence>
<name>A0A8J2U4B2_9GAMM</name>
<evidence type="ECO:0000259" key="1">
    <source>
        <dbReference type="Pfam" id="PF17185"/>
    </source>
</evidence>